<dbReference type="CDD" id="cd03429">
    <property type="entry name" value="NUDIX_NADH_pyrophosphatase_Nudt13"/>
    <property type="match status" value="1"/>
</dbReference>
<dbReference type="OrthoDB" id="9791656at2"/>
<evidence type="ECO:0000256" key="3">
    <source>
        <dbReference type="ARBA" id="ARBA00009595"/>
    </source>
</evidence>
<dbReference type="InterPro" id="IPR015797">
    <property type="entry name" value="NUDIX_hydrolase-like_dom_sf"/>
</dbReference>
<dbReference type="Proteomes" id="UP000033774">
    <property type="component" value="Unassembled WGS sequence"/>
</dbReference>
<keyword evidence="7" id="KW-0460">Magnesium</keyword>
<dbReference type="SUPFAM" id="SSF55811">
    <property type="entry name" value="Nudix"/>
    <property type="match status" value="1"/>
</dbReference>
<dbReference type="GO" id="GO:0005829">
    <property type="term" value="C:cytosol"/>
    <property type="evidence" value="ECO:0007669"/>
    <property type="project" value="TreeGrafter"/>
</dbReference>
<organism evidence="11 12">
    <name type="scientific">Elstera litoralis</name>
    <dbReference type="NCBI Taxonomy" id="552518"/>
    <lineage>
        <taxon>Bacteria</taxon>
        <taxon>Pseudomonadati</taxon>
        <taxon>Pseudomonadota</taxon>
        <taxon>Alphaproteobacteria</taxon>
        <taxon>Rhodospirillales</taxon>
        <taxon>Rhodospirillaceae</taxon>
        <taxon>Elstera</taxon>
    </lineage>
</organism>
<dbReference type="Gene3D" id="3.90.79.20">
    <property type="match status" value="1"/>
</dbReference>
<evidence type="ECO:0000256" key="8">
    <source>
        <dbReference type="ARBA" id="ARBA00023027"/>
    </source>
</evidence>
<protein>
    <recommendedName>
        <fullName evidence="4">NAD(+) diphosphatase</fullName>
        <ecNumber evidence="4">3.6.1.22</ecNumber>
    </recommendedName>
</protein>
<dbReference type="AlphaFoldDB" id="A0A0F3IUR0"/>
<evidence type="ECO:0000313" key="11">
    <source>
        <dbReference type="EMBL" id="KJV10362.1"/>
    </source>
</evidence>
<dbReference type="GO" id="GO:0035529">
    <property type="term" value="F:NADH pyrophosphatase activity"/>
    <property type="evidence" value="ECO:0007669"/>
    <property type="project" value="TreeGrafter"/>
</dbReference>
<evidence type="ECO:0000256" key="4">
    <source>
        <dbReference type="ARBA" id="ARBA00012381"/>
    </source>
</evidence>
<comment type="cofactor">
    <cofactor evidence="1">
        <name>Mg(2+)</name>
        <dbReference type="ChEBI" id="CHEBI:18420"/>
    </cofactor>
</comment>
<dbReference type="PANTHER" id="PTHR42904:SF6">
    <property type="entry name" value="NAD-CAPPED RNA HYDROLASE NUDT12"/>
    <property type="match status" value="1"/>
</dbReference>
<dbReference type="Gene3D" id="3.90.79.10">
    <property type="entry name" value="Nucleoside Triphosphate Pyrophosphohydrolase"/>
    <property type="match status" value="1"/>
</dbReference>
<dbReference type="EMBL" id="LAJY01000108">
    <property type="protein sequence ID" value="KJV10362.1"/>
    <property type="molecule type" value="Genomic_DNA"/>
</dbReference>
<name>A0A0F3IUR0_9PROT</name>
<dbReference type="PANTHER" id="PTHR42904">
    <property type="entry name" value="NUDIX HYDROLASE, NUDC SUBFAMILY"/>
    <property type="match status" value="1"/>
</dbReference>
<evidence type="ECO:0000259" key="10">
    <source>
        <dbReference type="PROSITE" id="PS51462"/>
    </source>
</evidence>
<dbReference type="InterPro" id="IPR020084">
    <property type="entry name" value="NUDIX_hydrolase_CS"/>
</dbReference>
<dbReference type="InterPro" id="IPR015376">
    <property type="entry name" value="Znr_NADH_PPase"/>
</dbReference>
<dbReference type="InterPro" id="IPR049734">
    <property type="entry name" value="NudC-like_C"/>
</dbReference>
<sequence length="307" mass="34396">MPDFSTKPLFYSDSGLVRDPLDRKAFDGFSGESWREAAAHWQLYWQGKSLFIDGQALLLERFDRAPTVLLGRHDDRQIFALDLSDWDEAEALRFAETQSAEWADLRRYGPALEARLAARLAYGRGMAYWHQRTQFCGVCGSPTVSAEGGHVRRCTSATCGTPHFPRTDPAVIMLVTDETGPEPRILLGRQAAWTPGMMSTLAGFVEPGESLEEAVRREVWEEVGVRVGEVLYRASQPWPFPSSLMVGFRAQALSFDITVDPSEIESARWFTRSELLDPEIAQHVAPRPDSIARRLIEDWLADAPAAP</sequence>
<evidence type="ECO:0000256" key="9">
    <source>
        <dbReference type="ARBA" id="ARBA00023679"/>
    </source>
</evidence>
<evidence type="ECO:0000256" key="7">
    <source>
        <dbReference type="ARBA" id="ARBA00022842"/>
    </source>
</evidence>
<dbReference type="GO" id="GO:0046872">
    <property type="term" value="F:metal ion binding"/>
    <property type="evidence" value="ECO:0007669"/>
    <property type="project" value="UniProtKB-KW"/>
</dbReference>
<keyword evidence="6" id="KW-0378">Hydrolase</keyword>
<comment type="catalytic activity">
    <reaction evidence="9">
        <text>a 5'-end NAD(+)-phospho-ribonucleoside in mRNA + H2O = a 5'-end phospho-adenosine-phospho-ribonucleoside in mRNA + beta-nicotinamide D-ribonucleotide + 2 H(+)</text>
        <dbReference type="Rhea" id="RHEA:60876"/>
        <dbReference type="Rhea" id="RHEA-COMP:15698"/>
        <dbReference type="Rhea" id="RHEA-COMP:15719"/>
        <dbReference type="ChEBI" id="CHEBI:14649"/>
        <dbReference type="ChEBI" id="CHEBI:15377"/>
        <dbReference type="ChEBI" id="CHEBI:15378"/>
        <dbReference type="ChEBI" id="CHEBI:144029"/>
        <dbReference type="ChEBI" id="CHEBI:144051"/>
    </reaction>
    <physiologicalReaction direction="left-to-right" evidence="9">
        <dbReference type="Rhea" id="RHEA:60877"/>
    </physiologicalReaction>
</comment>
<proteinExistence type="inferred from homology"/>
<comment type="caution">
    <text evidence="11">The sequence shown here is derived from an EMBL/GenBank/DDBJ whole genome shotgun (WGS) entry which is preliminary data.</text>
</comment>
<dbReference type="Pfam" id="PF09296">
    <property type="entry name" value="NUDIX-like"/>
    <property type="match status" value="1"/>
</dbReference>
<keyword evidence="5" id="KW-0479">Metal-binding</keyword>
<keyword evidence="12" id="KW-1185">Reference proteome</keyword>
<evidence type="ECO:0000256" key="6">
    <source>
        <dbReference type="ARBA" id="ARBA00022801"/>
    </source>
</evidence>
<feature type="domain" description="Nudix hydrolase" evidence="10">
    <location>
        <begin position="165"/>
        <end position="297"/>
    </location>
</feature>
<dbReference type="InterPro" id="IPR050241">
    <property type="entry name" value="NAD-cap_RNA_hydrolase_NudC"/>
</dbReference>
<evidence type="ECO:0000256" key="5">
    <source>
        <dbReference type="ARBA" id="ARBA00022723"/>
    </source>
</evidence>
<evidence type="ECO:0000256" key="2">
    <source>
        <dbReference type="ARBA" id="ARBA00001947"/>
    </source>
</evidence>
<gene>
    <name evidence="11" type="ORF">VZ95_05460</name>
</gene>
<comment type="cofactor">
    <cofactor evidence="2">
        <name>Zn(2+)</name>
        <dbReference type="ChEBI" id="CHEBI:29105"/>
    </cofactor>
</comment>
<reference evidence="11 12" key="1">
    <citation type="submission" date="2015-03" db="EMBL/GenBank/DDBJ databases">
        <title>Draft genome sequence of Elstera litoralis.</title>
        <authorList>
            <person name="Rahalkar M.C."/>
            <person name="Dhakephalkar P.K."/>
            <person name="Pore S.D."/>
            <person name="Arora P."/>
            <person name="Kapse N.G."/>
            <person name="Pandit P.S."/>
        </authorList>
    </citation>
    <scope>NUCLEOTIDE SEQUENCE [LARGE SCALE GENOMIC DNA]</scope>
    <source>
        <strain evidence="11 12">Dia-1</strain>
    </source>
</reference>
<dbReference type="PROSITE" id="PS51462">
    <property type="entry name" value="NUDIX"/>
    <property type="match status" value="1"/>
</dbReference>
<evidence type="ECO:0000256" key="1">
    <source>
        <dbReference type="ARBA" id="ARBA00001946"/>
    </source>
</evidence>
<accession>A0A0F3IUR0</accession>
<comment type="similarity">
    <text evidence="3">Belongs to the Nudix hydrolase family. NudC subfamily.</text>
</comment>
<dbReference type="NCBIfam" id="NF001299">
    <property type="entry name" value="PRK00241.1"/>
    <property type="match status" value="1"/>
</dbReference>
<dbReference type="EC" id="3.6.1.22" evidence="4"/>
<dbReference type="GO" id="GO:0019677">
    <property type="term" value="P:NAD+ catabolic process"/>
    <property type="evidence" value="ECO:0007669"/>
    <property type="project" value="TreeGrafter"/>
</dbReference>
<dbReference type="InterPro" id="IPR000086">
    <property type="entry name" value="NUDIX_hydrolase_dom"/>
</dbReference>
<dbReference type="Pfam" id="PF09297">
    <property type="entry name" value="Zn_ribbon_NUD"/>
    <property type="match status" value="1"/>
</dbReference>
<dbReference type="PROSITE" id="PS00893">
    <property type="entry name" value="NUDIX_BOX"/>
    <property type="match status" value="1"/>
</dbReference>
<dbReference type="InterPro" id="IPR015375">
    <property type="entry name" value="NADH_PPase-like_N"/>
</dbReference>
<evidence type="ECO:0000313" key="12">
    <source>
        <dbReference type="Proteomes" id="UP000033774"/>
    </source>
</evidence>
<dbReference type="PATRIC" id="fig|552518.3.peg.124"/>
<dbReference type="Pfam" id="PF00293">
    <property type="entry name" value="NUDIX"/>
    <property type="match status" value="1"/>
</dbReference>
<keyword evidence="8" id="KW-0520">NAD</keyword>
<dbReference type="GO" id="GO:0006742">
    <property type="term" value="P:NADP+ catabolic process"/>
    <property type="evidence" value="ECO:0007669"/>
    <property type="project" value="TreeGrafter"/>
</dbReference>